<dbReference type="EMBL" id="JBHSMJ010000017">
    <property type="protein sequence ID" value="MFC5449109.1"/>
    <property type="molecule type" value="Genomic_DNA"/>
</dbReference>
<evidence type="ECO:0000313" key="3">
    <source>
        <dbReference type="Proteomes" id="UP001596044"/>
    </source>
</evidence>
<accession>A0ABW0K754</accession>
<feature type="transmembrane region" description="Helical" evidence="1">
    <location>
        <begin position="83"/>
        <end position="102"/>
    </location>
</feature>
<dbReference type="RefSeq" id="WP_377524720.1">
    <property type="nucleotide sequence ID" value="NZ_JBHSMJ010000017.1"/>
</dbReference>
<dbReference type="Proteomes" id="UP001596044">
    <property type="component" value="Unassembled WGS sequence"/>
</dbReference>
<comment type="caution">
    <text evidence="2">The sequence shown here is derived from an EMBL/GenBank/DDBJ whole genome shotgun (WGS) entry which is preliminary data.</text>
</comment>
<evidence type="ECO:0008006" key="4">
    <source>
        <dbReference type="Google" id="ProtNLM"/>
    </source>
</evidence>
<reference evidence="3" key="1">
    <citation type="journal article" date="2019" name="Int. J. Syst. Evol. Microbiol.">
        <title>The Global Catalogue of Microorganisms (GCM) 10K type strain sequencing project: providing services to taxonomists for standard genome sequencing and annotation.</title>
        <authorList>
            <consortium name="The Broad Institute Genomics Platform"/>
            <consortium name="The Broad Institute Genome Sequencing Center for Infectious Disease"/>
            <person name="Wu L."/>
            <person name="Ma J."/>
        </authorList>
    </citation>
    <scope>NUCLEOTIDE SEQUENCE [LARGE SCALE GENOMIC DNA]</scope>
    <source>
        <strain evidence="3">KACC 11904</strain>
    </source>
</reference>
<feature type="transmembrane region" description="Helical" evidence="1">
    <location>
        <begin position="114"/>
        <end position="136"/>
    </location>
</feature>
<feature type="transmembrane region" description="Helical" evidence="1">
    <location>
        <begin position="6"/>
        <end position="26"/>
    </location>
</feature>
<gene>
    <name evidence="2" type="ORF">ACFPOG_12625</name>
</gene>
<keyword evidence="1" id="KW-0472">Membrane</keyword>
<keyword evidence="1" id="KW-1133">Transmembrane helix</keyword>
<feature type="transmembrane region" description="Helical" evidence="1">
    <location>
        <begin position="257"/>
        <end position="277"/>
    </location>
</feature>
<evidence type="ECO:0000313" key="2">
    <source>
        <dbReference type="EMBL" id="MFC5449109.1"/>
    </source>
</evidence>
<protein>
    <recommendedName>
        <fullName evidence="4">Type II secretion system protein GspF domain-containing protein</fullName>
    </recommendedName>
</protein>
<name>A0ABW0K754_9BACL</name>
<keyword evidence="3" id="KW-1185">Reference proteome</keyword>
<keyword evidence="1" id="KW-0812">Transmembrane</keyword>
<evidence type="ECO:0000256" key="1">
    <source>
        <dbReference type="SAM" id="Phobius"/>
    </source>
</evidence>
<sequence length="289" mass="33991">MLWIFMIIFSVGVSFIVFPILASINFRKNVRMPAWRIRQQENFQMFIERIIIQENESKSNYKARRLLKMAGYPFKLQVFHYRLLQILVPVIAALFFMLLYLLKTVIHGAIPFPIVPFVMIIAIVTLCPNLILRYLVYKRREELAYEIVKFSHRLVVCVSENIPLYYAVKRAGRTCKKLKPYVDDMLMDWFDDARSAIMKFGDRVGLHEVIPVTNTLLASWNAPQDKIIDLFQHQIRNIDTMRDFQIKKKIEASPLRVTFVILIPFITAAGLVILPWYQNTIDILSKTFR</sequence>
<proteinExistence type="predicted"/>
<organism evidence="2 3">
    <name type="scientific">Paenibacillus aestuarii</name>
    <dbReference type="NCBI Taxonomy" id="516965"/>
    <lineage>
        <taxon>Bacteria</taxon>
        <taxon>Bacillati</taxon>
        <taxon>Bacillota</taxon>
        <taxon>Bacilli</taxon>
        <taxon>Bacillales</taxon>
        <taxon>Paenibacillaceae</taxon>
        <taxon>Paenibacillus</taxon>
    </lineage>
</organism>